<dbReference type="Pfam" id="PF00583">
    <property type="entry name" value="Acetyltransf_1"/>
    <property type="match status" value="1"/>
</dbReference>
<sequence>MRYFPLFSDSGFSISDVTKFNNSCFKIRQNHNEYDHFRFIDNPFSSIKSDFIYCVENDGKYIAQMLTMPAPLSLNEEVIPAFWGQDYYVLEEYRNKGIGKKLADYYLKNDYYIAVGFSEKSARIHQDRGAKVISHLNFYLKWGSIFHRLKFLTQRVFRMPPKDIKSYQFPDNIGRFQRIKDAAQLNLSTLNWNKNVIETLRDKRYFQWRFFYKPDRYFFYISSSSLDENPTYFVAKPYFYKGVNWLKIVDYRFNNHKINEFTAILMSAELLRKKLKLYGTIISSSQNITDQWLSEHFFTQFKHEVVLTTFPFNFKNTQETHDHLVMSFADSDLDMHSNLGKFNYAEDY</sequence>
<name>A0A3G8XIX5_9FLAO</name>
<dbReference type="GO" id="GO:0016747">
    <property type="term" value="F:acyltransferase activity, transferring groups other than amino-acyl groups"/>
    <property type="evidence" value="ECO:0007669"/>
    <property type="project" value="InterPro"/>
</dbReference>
<reference evidence="3" key="1">
    <citation type="submission" date="2018-11" db="EMBL/GenBank/DDBJ databases">
        <title>Proposal to divide the Flavobacteriaceae and reorganize its genera based on Amino Acid Identity values calculated from whole genome sequences.</title>
        <authorList>
            <person name="Nicholson A.C."/>
            <person name="Gulvik C.A."/>
            <person name="Whitney A.M."/>
            <person name="Humrighouse B.W."/>
            <person name="Bell M."/>
            <person name="Holmes B."/>
            <person name="Steigerwalt A.G."/>
            <person name="Villarma A."/>
            <person name="Sheth M."/>
            <person name="Batra D."/>
            <person name="Pryor J."/>
            <person name="Bernardet J.-F."/>
            <person name="Hugo C."/>
            <person name="Kampfer P."/>
            <person name="Newman J.D."/>
            <person name="McQuiston J.R."/>
        </authorList>
    </citation>
    <scope>NUCLEOTIDE SEQUENCE [LARGE SCALE GENOMIC DNA]</scope>
    <source>
        <strain evidence="3">G0081</strain>
    </source>
</reference>
<dbReference type="SUPFAM" id="SSF55729">
    <property type="entry name" value="Acyl-CoA N-acyltransferases (Nat)"/>
    <property type="match status" value="1"/>
</dbReference>
<dbReference type="InterPro" id="IPR016181">
    <property type="entry name" value="Acyl_CoA_acyltransferase"/>
</dbReference>
<dbReference type="InterPro" id="IPR000182">
    <property type="entry name" value="GNAT_dom"/>
</dbReference>
<dbReference type="OrthoDB" id="9795206at2"/>
<dbReference type="Gene3D" id="3.40.630.30">
    <property type="match status" value="1"/>
</dbReference>
<keyword evidence="2" id="KW-0808">Transferase</keyword>
<dbReference type="CDD" id="cd04301">
    <property type="entry name" value="NAT_SF"/>
    <property type="match status" value="1"/>
</dbReference>
<accession>A0A3G8XIX5</accession>
<gene>
    <name evidence="2" type="ORF">EIB73_09170</name>
</gene>
<organism evidence="2 3">
    <name type="scientific">Kaistella carnis</name>
    <dbReference type="NCBI Taxonomy" id="1241979"/>
    <lineage>
        <taxon>Bacteria</taxon>
        <taxon>Pseudomonadati</taxon>
        <taxon>Bacteroidota</taxon>
        <taxon>Flavobacteriia</taxon>
        <taxon>Flavobacteriales</taxon>
        <taxon>Weeksellaceae</taxon>
        <taxon>Chryseobacterium group</taxon>
        <taxon>Kaistella</taxon>
    </lineage>
</organism>
<protein>
    <submittedName>
        <fullName evidence="2">GNAT family N-acetyltransferase</fullName>
    </submittedName>
</protein>
<dbReference type="Proteomes" id="UP000270185">
    <property type="component" value="Chromosome"/>
</dbReference>
<feature type="domain" description="N-acetyltransferase" evidence="1">
    <location>
        <begin position="23"/>
        <end position="117"/>
    </location>
</feature>
<proteinExistence type="predicted"/>
<dbReference type="AlphaFoldDB" id="A0A3G8XIX5"/>
<dbReference type="RefSeq" id="WP_125024711.1">
    <property type="nucleotide sequence ID" value="NZ_CP034159.1"/>
</dbReference>
<evidence type="ECO:0000313" key="2">
    <source>
        <dbReference type="EMBL" id="AZI33340.1"/>
    </source>
</evidence>
<evidence type="ECO:0000259" key="1">
    <source>
        <dbReference type="Pfam" id="PF00583"/>
    </source>
</evidence>
<keyword evidence="3" id="KW-1185">Reference proteome</keyword>
<dbReference type="EMBL" id="CP034159">
    <property type="protein sequence ID" value="AZI33340.1"/>
    <property type="molecule type" value="Genomic_DNA"/>
</dbReference>
<evidence type="ECO:0000313" key="3">
    <source>
        <dbReference type="Proteomes" id="UP000270185"/>
    </source>
</evidence>
<dbReference type="KEGG" id="ccas:EIB73_09170"/>